<sequence length="541" mass="58938">MSTHDVPDVLIIGAGASGGVAAKHLAEEGLSVVILEQGNWVDQSDMPGLRPEYELLGSGPWHPNPNVRNRPEDYPVNLDDSAAVIGMFNGVGGSTVLYASCWCRAKPSDFRVRTLDGVADDWPLSYEELAPFYAQVELELGISGQPGNPAYPPGYAPPLPSLPINMAGRVMAQGMNKLGWHWWPGYNSIASRDHLHQKQCQRLGVCMYGCPEGAKGSSDVALIPDALAHGARLETGARVAQITLDEKGRASGAVYFKDGKEHFQPAKVVLVGANGVGTPRLLLMSESNRFPDGLANSSGLVGKRFMTHPFGTSVGLYEDDLEDWVGPTGEAIESMQFYETDASRGFVRGSKWHIIPSAGRPLGMINRFTMGEAGVADEPFWGEPFTDRMRSSVGHLIEWMIMPDDLPEETNFISLDRSMSDSDGLPAAKVTYVTSENTRRLVDWNLQRSLEAHEAAGATKAWITNRNNPSWHNMGTAKMGDDRETSVVDRWGRTHDVPNLYVIDGSQFPTATGVNPTATICALAKRTATFIANNRDQVVAW</sequence>
<keyword evidence="8" id="KW-1185">Reference proteome</keyword>
<evidence type="ECO:0000313" key="8">
    <source>
        <dbReference type="Proteomes" id="UP001596138"/>
    </source>
</evidence>
<dbReference type="EMBL" id="JBHSTI010000008">
    <property type="protein sequence ID" value="MFC6237276.1"/>
    <property type="molecule type" value="Genomic_DNA"/>
</dbReference>
<dbReference type="InterPro" id="IPR000172">
    <property type="entry name" value="GMC_OxRdtase_N"/>
</dbReference>
<comment type="caution">
    <text evidence="7">The sequence shown here is derived from an EMBL/GenBank/DDBJ whole genome shotgun (WGS) entry which is preliminary data.</text>
</comment>
<dbReference type="SUPFAM" id="SSF51905">
    <property type="entry name" value="FAD/NAD(P)-binding domain"/>
    <property type="match status" value="1"/>
</dbReference>
<proteinExistence type="inferred from homology"/>
<reference evidence="8" key="1">
    <citation type="journal article" date="2019" name="Int. J. Syst. Evol. Microbiol.">
        <title>The Global Catalogue of Microorganisms (GCM) 10K type strain sequencing project: providing services to taxonomists for standard genome sequencing and annotation.</title>
        <authorList>
            <consortium name="The Broad Institute Genomics Platform"/>
            <consortium name="The Broad Institute Genome Sequencing Center for Infectious Disease"/>
            <person name="Wu L."/>
            <person name="Ma J."/>
        </authorList>
    </citation>
    <scope>NUCLEOTIDE SEQUENCE [LARGE SCALE GENOMIC DNA]</scope>
    <source>
        <strain evidence="8">CGMCC 4.7317</strain>
    </source>
</reference>
<evidence type="ECO:0000259" key="5">
    <source>
        <dbReference type="Pfam" id="PF00732"/>
    </source>
</evidence>
<evidence type="ECO:0000256" key="1">
    <source>
        <dbReference type="ARBA" id="ARBA00010790"/>
    </source>
</evidence>
<dbReference type="InterPro" id="IPR036188">
    <property type="entry name" value="FAD/NAD-bd_sf"/>
</dbReference>
<dbReference type="Pfam" id="PF00732">
    <property type="entry name" value="GMC_oxred_N"/>
    <property type="match status" value="1"/>
</dbReference>
<dbReference type="RefSeq" id="WP_386764439.1">
    <property type="nucleotide sequence ID" value="NZ_JBHSTI010000008.1"/>
</dbReference>
<name>A0ABW1SXX3_9ACTN</name>
<evidence type="ECO:0000259" key="6">
    <source>
        <dbReference type="Pfam" id="PF05199"/>
    </source>
</evidence>
<gene>
    <name evidence="7" type="ORF">ACFQGU_05275</name>
</gene>
<keyword evidence="2" id="KW-0285">Flavoprotein</keyword>
<organism evidence="7 8">
    <name type="scientific">Longivirga aurantiaca</name>
    <dbReference type="NCBI Taxonomy" id="1837743"/>
    <lineage>
        <taxon>Bacteria</taxon>
        <taxon>Bacillati</taxon>
        <taxon>Actinomycetota</taxon>
        <taxon>Actinomycetes</taxon>
        <taxon>Sporichthyales</taxon>
        <taxon>Sporichthyaceae</taxon>
        <taxon>Longivirga</taxon>
    </lineage>
</organism>
<evidence type="ECO:0000256" key="3">
    <source>
        <dbReference type="ARBA" id="ARBA00022827"/>
    </source>
</evidence>
<comment type="similarity">
    <text evidence="1">Belongs to the GMC oxidoreductase family.</text>
</comment>
<keyword evidence="4" id="KW-0560">Oxidoreductase</keyword>
<dbReference type="Gene3D" id="3.50.50.60">
    <property type="entry name" value="FAD/NAD(P)-binding domain"/>
    <property type="match status" value="2"/>
</dbReference>
<dbReference type="Proteomes" id="UP001596138">
    <property type="component" value="Unassembled WGS sequence"/>
</dbReference>
<feature type="domain" description="Glucose-methanol-choline oxidoreductase N-terminal" evidence="5">
    <location>
        <begin position="10"/>
        <end position="309"/>
    </location>
</feature>
<protein>
    <submittedName>
        <fullName evidence="7">GMC family oxidoreductase</fullName>
    </submittedName>
</protein>
<evidence type="ECO:0000256" key="4">
    <source>
        <dbReference type="ARBA" id="ARBA00023002"/>
    </source>
</evidence>
<dbReference type="Pfam" id="PF05199">
    <property type="entry name" value="GMC_oxred_C"/>
    <property type="match status" value="1"/>
</dbReference>
<keyword evidence="3" id="KW-0274">FAD</keyword>
<dbReference type="SUPFAM" id="SSF54373">
    <property type="entry name" value="FAD-linked reductases, C-terminal domain"/>
    <property type="match status" value="1"/>
</dbReference>
<accession>A0ABW1SXX3</accession>
<evidence type="ECO:0000313" key="7">
    <source>
        <dbReference type="EMBL" id="MFC6237276.1"/>
    </source>
</evidence>
<dbReference type="PANTHER" id="PTHR46056:SF12">
    <property type="entry name" value="LONG-CHAIN-ALCOHOL OXIDASE"/>
    <property type="match status" value="1"/>
</dbReference>
<evidence type="ECO:0000256" key="2">
    <source>
        <dbReference type="ARBA" id="ARBA00022630"/>
    </source>
</evidence>
<dbReference type="InterPro" id="IPR007867">
    <property type="entry name" value="GMC_OxRtase_C"/>
</dbReference>
<feature type="domain" description="Glucose-methanol-choline oxidoreductase C-terminal" evidence="6">
    <location>
        <begin position="407"/>
        <end position="524"/>
    </location>
</feature>
<dbReference type="PANTHER" id="PTHR46056">
    <property type="entry name" value="LONG-CHAIN-ALCOHOL OXIDASE"/>
    <property type="match status" value="1"/>
</dbReference>